<evidence type="ECO:0000313" key="1">
    <source>
        <dbReference type="EMBL" id="EFX69943.1"/>
    </source>
</evidence>
<dbReference type="AlphaFoldDB" id="E9HE33"/>
<proteinExistence type="predicted"/>
<dbReference type="EMBL" id="GL732627">
    <property type="protein sequence ID" value="EFX69943.1"/>
    <property type="molecule type" value="Genomic_DNA"/>
</dbReference>
<dbReference type="HOGENOM" id="CLU_1322081_0_0_1"/>
<accession>E9HE33</accession>
<sequence length="208" mass="23727">MTGCSFFLPFAAARPIGGVEPKLVTVDIDGFAAEVSAIVLKKELPWMEGTFGLVLMAVAKYWGWPFLKYLWEKVKLKFEPKLMIVDIDGFAAEVSAIVLKKELPWMEGTFGLVLMAVAKYWGWPFLKYLWEKVKLKWSEPEIFVSRKRKLVDKPHPDLAQEAINDEPMNADYQVLVHQKEATSNSRTNNTDSQVGNLFLCYCISMKLN</sequence>
<dbReference type="KEGG" id="dpx:DAPPUDRAFT_328571"/>
<reference evidence="1 2" key="1">
    <citation type="journal article" date="2011" name="Science">
        <title>The ecoresponsive genome of Daphnia pulex.</title>
        <authorList>
            <person name="Colbourne J.K."/>
            <person name="Pfrender M.E."/>
            <person name="Gilbert D."/>
            <person name="Thomas W.K."/>
            <person name="Tucker A."/>
            <person name="Oakley T.H."/>
            <person name="Tokishita S."/>
            <person name="Aerts A."/>
            <person name="Arnold G.J."/>
            <person name="Basu M.K."/>
            <person name="Bauer D.J."/>
            <person name="Caceres C.E."/>
            <person name="Carmel L."/>
            <person name="Casola C."/>
            <person name="Choi J.H."/>
            <person name="Detter J.C."/>
            <person name="Dong Q."/>
            <person name="Dusheyko S."/>
            <person name="Eads B.D."/>
            <person name="Frohlich T."/>
            <person name="Geiler-Samerotte K.A."/>
            <person name="Gerlach D."/>
            <person name="Hatcher P."/>
            <person name="Jogdeo S."/>
            <person name="Krijgsveld J."/>
            <person name="Kriventseva E.V."/>
            <person name="Kultz D."/>
            <person name="Laforsch C."/>
            <person name="Lindquist E."/>
            <person name="Lopez J."/>
            <person name="Manak J.R."/>
            <person name="Muller J."/>
            <person name="Pangilinan J."/>
            <person name="Patwardhan R.P."/>
            <person name="Pitluck S."/>
            <person name="Pritham E.J."/>
            <person name="Rechtsteiner A."/>
            <person name="Rho M."/>
            <person name="Rogozin I.B."/>
            <person name="Sakarya O."/>
            <person name="Salamov A."/>
            <person name="Schaack S."/>
            <person name="Shapiro H."/>
            <person name="Shiga Y."/>
            <person name="Skalitzky C."/>
            <person name="Smith Z."/>
            <person name="Souvorov A."/>
            <person name="Sung W."/>
            <person name="Tang Z."/>
            <person name="Tsuchiya D."/>
            <person name="Tu H."/>
            <person name="Vos H."/>
            <person name="Wang M."/>
            <person name="Wolf Y.I."/>
            <person name="Yamagata H."/>
            <person name="Yamada T."/>
            <person name="Ye Y."/>
            <person name="Shaw J.R."/>
            <person name="Andrews J."/>
            <person name="Crease T.J."/>
            <person name="Tang H."/>
            <person name="Lucas S.M."/>
            <person name="Robertson H.M."/>
            <person name="Bork P."/>
            <person name="Koonin E.V."/>
            <person name="Zdobnov E.M."/>
            <person name="Grigoriev I.V."/>
            <person name="Lynch M."/>
            <person name="Boore J.L."/>
        </authorList>
    </citation>
    <scope>NUCLEOTIDE SEQUENCE [LARGE SCALE GENOMIC DNA]</scope>
</reference>
<gene>
    <name evidence="1" type="ORF">DAPPUDRAFT_328571</name>
</gene>
<organism evidence="1 2">
    <name type="scientific">Daphnia pulex</name>
    <name type="common">Water flea</name>
    <dbReference type="NCBI Taxonomy" id="6669"/>
    <lineage>
        <taxon>Eukaryota</taxon>
        <taxon>Metazoa</taxon>
        <taxon>Ecdysozoa</taxon>
        <taxon>Arthropoda</taxon>
        <taxon>Crustacea</taxon>
        <taxon>Branchiopoda</taxon>
        <taxon>Diplostraca</taxon>
        <taxon>Cladocera</taxon>
        <taxon>Anomopoda</taxon>
        <taxon>Daphniidae</taxon>
        <taxon>Daphnia</taxon>
    </lineage>
</organism>
<dbReference type="Proteomes" id="UP000000305">
    <property type="component" value="Unassembled WGS sequence"/>
</dbReference>
<name>E9HE33_DAPPU</name>
<dbReference type="InParanoid" id="E9HE33"/>
<keyword evidence="2" id="KW-1185">Reference proteome</keyword>
<protein>
    <submittedName>
        <fullName evidence="1">Uncharacterized protein</fullName>
    </submittedName>
</protein>
<evidence type="ECO:0000313" key="2">
    <source>
        <dbReference type="Proteomes" id="UP000000305"/>
    </source>
</evidence>